<keyword evidence="3" id="KW-1185">Reference proteome</keyword>
<name>A0ABQ5IPB9_9ASTR</name>
<comment type="caution">
    <text evidence="2">The sequence shown here is derived from an EMBL/GenBank/DDBJ whole genome shotgun (WGS) entry which is preliminary data.</text>
</comment>
<evidence type="ECO:0000256" key="1">
    <source>
        <dbReference type="SAM" id="MobiDB-lite"/>
    </source>
</evidence>
<organism evidence="2 3">
    <name type="scientific">Tanacetum coccineum</name>
    <dbReference type="NCBI Taxonomy" id="301880"/>
    <lineage>
        <taxon>Eukaryota</taxon>
        <taxon>Viridiplantae</taxon>
        <taxon>Streptophyta</taxon>
        <taxon>Embryophyta</taxon>
        <taxon>Tracheophyta</taxon>
        <taxon>Spermatophyta</taxon>
        <taxon>Magnoliopsida</taxon>
        <taxon>eudicotyledons</taxon>
        <taxon>Gunneridae</taxon>
        <taxon>Pentapetalae</taxon>
        <taxon>asterids</taxon>
        <taxon>campanulids</taxon>
        <taxon>Asterales</taxon>
        <taxon>Asteraceae</taxon>
        <taxon>Asteroideae</taxon>
        <taxon>Anthemideae</taxon>
        <taxon>Anthemidinae</taxon>
        <taxon>Tanacetum</taxon>
    </lineage>
</organism>
<protein>
    <submittedName>
        <fullName evidence="2">Uncharacterized protein</fullName>
    </submittedName>
</protein>
<dbReference type="EMBL" id="BQNB010021013">
    <property type="protein sequence ID" value="GJU01954.1"/>
    <property type="molecule type" value="Genomic_DNA"/>
</dbReference>
<feature type="region of interest" description="Disordered" evidence="1">
    <location>
        <begin position="132"/>
        <end position="155"/>
    </location>
</feature>
<dbReference type="Proteomes" id="UP001151760">
    <property type="component" value="Unassembled WGS sequence"/>
</dbReference>
<proteinExistence type="predicted"/>
<reference evidence="2" key="2">
    <citation type="submission" date="2022-01" db="EMBL/GenBank/DDBJ databases">
        <authorList>
            <person name="Yamashiro T."/>
            <person name="Shiraishi A."/>
            <person name="Satake H."/>
            <person name="Nakayama K."/>
        </authorList>
    </citation>
    <scope>NUCLEOTIDE SEQUENCE</scope>
</reference>
<gene>
    <name evidence="2" type="ORF">Tco_1112292</name>
</gene>
<reference evidence="2" key="1">
    <citation type="journal article" date="2022" name="Int. J. Mol. Sci.">
        <title>Draft Genome of Tanacetum Coccineum: Genomic Comparison of Closely Related Tanacetum-Family Plants.</title>
        <authorList>
            <person name="Yamashiro T."/>
            <person name="Shiraishi A."/>
            <person name="Nakayama K."/>
            <person name="Satake H."/>
        </authorList>
    </citation>
    <scope>NUCLEOTIDE SEQUENCE</scope>
</reference>
<feature type="compositionally biased region" description="Basic and acidic residues" evidence="1">
    <location>
        <begin position="144"/>
        <end position="153"/>
    </location>
</feature>
<sequence length="199" mass="21312">MGKDEAVYKELGDSLVRATTTASSLEAEQDNGGGPSDIVKMESSPLMNAMAVENVVENESHFSLKIVDQDLSSLAMFTKHLMGKHYRGRGGSVGSNSGVGEGKVESIGGIGGGSFAKCSMVAKDGLGGDGFVVNGGRSPRKSRKDGEDGRVENKSSMGSRLIVTDKIVVMWFLEKLVELPMCSPMVERMVDRKEKKYLD</sequence>
<accession>A0ABQ5IPB9</accession>
<evidence type="ECO:0000313" key="2">
    <source>
        <dbReference type="EMBL" id="GJU01954.1"/>
    </source>
</evidence>
<evidence type="ECO:0000313" key="3">
    <source>
        <dbReference type="Proteomes" id="UP001151760"/>
    </source>
</evidence>